<dbReference type="InterPro" id="IPR001647">
    <property type="entry name" value="HTH_TetR"/>
</dbReference>
<feature type="DNA-binding region" description="H-T-H motif" evidence="4">
    <location>
        <begin position="31"/>
        <end position="50"/>
    </location>
</feature>
<dbReference type="PANTHER" id="PTHR30055:SF234">
    <property type="entry name" value="HTH-TYPE TRANSCRIPTIONAL REGULATOR BETI"/>
    <property type="match status" value="1"/>
</dbReference>
<dbReference type="SUPFAM" id="SSF46689">
    <property type="entry name" value="Homeodomain-like"/>
    <property type="match status" value="1"/>
</dbReference>
<evidence type="ECO:0000313" key="6">
    <source>
        <dbReference type="EMBL" id="SMC85305.1"/>
    </source>
</evidence>
<dbReference type="RefSeq" id="WP_084425809.1">
    <property type="nucleotide sequence ID" value="NZ_FWXV01000002.1"/>
</dbReference>
<proteinExistence type="predicted"/>
<dbReference type="Pfam" id="PF00440">
    <property type="entry name" value="TetR_N"/>
    <property type="match status" value="1"/>
</dbReference>
<dbReference type="Proteomes" id="UP000192674">
    <property type="component" value="Unassembled WGS sequence"/>
</dbReference>
<dbReference type="OrthoDB" id="3237195at2"/>
<protein>
    <submittedName>
        <fullName evidence="6">Transcriptional regulator, TetR family</fullName>
    </submittedName>
</protein>
<dbReference type="PRINTS" id="PR00455">
    <property type="entry name" value="HTHTETR"/>
</dbReference>
<dbReference type="Pfam" id="PF21935">
    <property type="entry name" value="TetR_C_45"/>
    <property type="match status" value="1"/>
</dbReference>
<dbReference type="InterPro" id="IPR009057">
    <property type="entry name" value="Homeodomain-like_sf"/>
</dbReference>
<gene>
    <name evidence="6" type="ORF">SAMN05661093_02110</name>
</gene>
<dbReference type="PROSITE" id="PS50977">
    <property type="entry name" value="HTH_TETR_2"/>
    <property type="match status" value="1"/>
</dbReference>
<evidence type="ECO:0000259" key="5">
    <source>
        <dbReference type="PROSITE" id="PS50977"/>
    </source>
</evidence>
<dbReference type="PANTHER" id="PTHR30055">
    <property type="entry name" value="HTH-TYPE TRANSCRIPTIONAL REGULATOR RUTR"/>
    <property type="match status" value="1"/>
</dbReference>
<sequence length="202" mass="22644">MPKQERAERTRTTILDAAAKVFDLRGFVGASLTDILAEAGVTKGALYFHFASKEELAHALIDEQFAVWQPQHDGDKPGLQSVIDLTHSMARNLQENVRVRASIRLVIEQGTFADPSPEPYLQWITVIREQLDQSQQRGDIRKDVDTADVATFVVGAFSGLQMSSQVLTDRKDLPERVANMWRYVLPSLVPPRRLGKFEPEGS</sequence>
<reference evidence="6 7" key="1">
    <citation type="submission" date="2017-04" db="EMBL/GenBank/DDBJ databases">
        <authorList>
            <person name="Afonso C.L."/>
            <person name="Miller P.J."/>
            <person name="Scott M.A."/>
            <person name="Spackman E."/>
            <person name="Goraichik I."/>
            <person name="Dimitrov K.M."/>
            <person name="Suarez D.L."/>
            <person name="Swayne D.E."/>
        </authorList>
    </citation>
    <scope>NUCLEOTIDE SEQUENCE [LARGE SCALE GENOMIC DNA]</scope>
    <source>
        <strain evidence="6 7">DSM 43828</strain>
    </source>
</reference>
<accession>A0A1Y5XD87</accession>
<dbReference type="GO" id="GO:0003700">
    <property type="term" value="F:DNA-binding transcription factor activity"/>
    <property type="evidence" value="ECO:0007669"/>
    <property type="project" value="TreeGrafter"/>
</dbReference>
<dbReference type="InterPro" id="IPR054126">
    <property type="entry name" value="CprB_TetR_C"/>
</dbReference>
<dbReference type="PROSITE" id="PS01081">
    <property type="entry name" value="HTH_TETR_1"/>
    <property type="match status" value="1"/>
</dbReference>
<dbReference type="NCBIfam" id="NF041196">
    <property type="entry name" value="ScbR_bind_reg"/>
    <property type="match status" value="1"/>
</dbReference>
<feature type="domain" description="HTH tetR-type" evidence="5">
    <location>
        <begin position="8"/>
        <end position="68"/>
    </location>
</feature>
<dbReference type="AlphaFoldDB" id="A0A1Y5XD87"/>
<evidence type="ECO:0000256" key="2">
    <source>
        <dbReference type="ARBA" id="ARBA00023125"/>
    </source>
</evidence>
<dbReference type="InterPro" id="IPR050109">
    <property type="entry name" value="HTH-type_TetR-like_transc_reg"/>
</dbReference>
<keyword evidence="7" id="KW-1185">Reference proteome</keyword>
<keyword evidence="1" id="KW-0805">Transcription regulation</keyword>
<evidence type="ECO:0000256" key="1">
    <source>
        <dbReference type="ARBA" id="ARBA00023015"/>
    </source>
</evidence>
<keyword evidence="3" id="KW-0804">Transcription</keyword>
<keyword evidence="2 4" id="KW-0238">DNA-binding</keyword>
<dbReference type="SUPFAM" id="SSF48498">
    <property type="entry name" value="Tetracyclin repressor-like, C-terminal domain"/>
    <property type="match status" value="1"/>
</dbReference>
<dbReference type="GO" id="GO:0000976">
    <property type="term" value="F:transcription cis-regulatory region binding"/>
    <property type="evidence" value="ECO:0007669"/>
    <property type="project" value="TreeGrafter"/>
</dbReference>
<evidence type="ECO:0000256" key="3">
    <source>
        <dbReference type="ARBA" id="ARBA00023163"/>
    </source>
</evidence>
<organism evidence="6 7">
    <name type="scientific">Kibdelosporangium aridum</name>
    <dbReference type="NCBI Taxonomy" id="2030"/>
    <lineage>
        <taxon>Bacteria</taxon>
        <taxon>Bacillati</taxon>
        <taxon>Actinomycetota</taxon>
        <taxon>Actinomycetes</taxon>
        <taxon>Pseudonocardiales</taxon>
        <taxon>Pseudonocardiaceae</taxon>
        <taxon>Kibdelosporangium</taxon>
    </lineage>
</organism>
<name>A0A1Y5XD87_KIBAR</name>
<dbReference type="InterPro" id="IPR023772">
    <property type="entry name" value="DNA-bd_HTH_TetR-type_CS"/>
</dbReference>
<dbReference type="EMBL" id="FWXV01000002">
    <property type="protein sequence ID" value="SMC85305.1"/>
    <property type="molecule type" value="Genomic_DNA"/>
</dbReference>
<dbReference type="InterPro" id="IPR036271">
    <property type="entry name" value="Tet_transcr_reg_TetR-rel_C_sf"/>
</dbReference>
<dbReference type="Gene3D" id="1.10.357.10">
    <property type="entry name" value="Tetracycline Repressor, domain 2"/>
    <property type="match status" value="1"/>
</dbReference>
<evidence type="ECO:0000313" key="7">
    <source>
        <dbReference type="Proteomes" id="UP000192674"/>
    </source>
</evidence>
<dbReference type="InterPro" id="IPR047923">
    <property type="entry name" value="ArpA-like"/>
</dbReference>
<evidence type="ECO:0000256" key="4">
    <source>
        <dbReference type="PROSITE-ProRule" id="PRU00335"/>
    </source>
</evidence>